<evidence type="ECO:0000313" key="2">
    <source>
        <dbReference type="EMBL" id="BBU35863.1"/>
    </source>
</evidence>
<protein>
    <recommendedName>
        <fullName evidence="1">Transcription regulator PadR N-terminal domain-containing protein</fullName>
    </recommendedName>
</protein>
<accession>A0ABN5XSV4</accession>
<gene>
    <name evidence="2" type="ORF">VEIS1202513_03840</name>
</gene>
<dbReference type="EMBL" id="AP022322">
    <property type="protein sequence ID" value="BBU35863.1"/>
    <property type="molecule type" value="Genomic_DNA"/>
</dbReference>
<dbReference type="Proteomes" id="UP000679260">
    <property type="component" value="Chromosome"/>
</dbReference>
<feature type="domain" description="Transcription regulator PadR N-terminal" evidence="1">
    <location>
        <begin position="67"/>
        <end position="135"/>
    </location>
</feature>
<evidence type="ECO:0000259" key="1">
    <source>
        <dbReference type="Pfam" id="PF03551"/>
    </source>
</evidence>
<dbReference type="InterPro" id="IPR005149">
    <property type="entry name" value="Tscrpt_reg_PadR_N"/>
</dbReference>
<keyword evidence="3" id="KW-1185">Reference proteome</keyword>
<evidence type="ECO:0000313" key="3">
    <source>
        <dbReference type="Proteomes" id="UP000679260"/>
    </source>
</evidence>
<sequence>MAISYVKKIKNKYFLQGTLQTKVPYVIMYLSVHDSDSKRAFILVDLHSLDGGIMQVQLKKGVMDMLVLALLTQNDRYGYEIVSKISEYIELSEGTIYPLFNRLKKEKYVETYLLESQTGPSRKYYKITSNGTVAYNQMRQEWDGFSSVVDMLLKGVDYNE</sequence>
<dbReference type="PANTHER" id="PTHR33169:SF24">
    <property type="entry name" value="TRANSCRIPTIONAL REGULATOR, PADR FAMILY"/>
    <property type="match status" value="1"/>
</dbReference>
<dbReference type="Pfam" id="PF03551">
    <property type="entry name" value="PadR"/>
    <property type="match status" value="1"/>
</dbReference>
<dbReference type="Gene3D" id="1.10.10.10">
    <property type="entry name" value="Winged helix-like DNA-binding domain superfamily/Winged helix DNA-binding domain"/>
    <property type="match status" value="1"/>
</dbReference>
<dbReference type="SUPFAM" id="SSF46785">
    <property type="entry name" value="Winged helix' DNA-binding domain"/>
    <property type="match status" value="1"/>
</dbReference>
<organism evidence="2 3">
    <name type="scientific">Veillonella orientalis</name>
    <dbReference type="NCBI Taxonomy" id="2682455"/>
    <lineage>
        <taxon>Bacteria</taxon>
        <taxon>Bacillati</taxon>
        <taxon>Bacillota</taxon>
        <taxon>Negativicutes</taxon>
        <taxon>Veillonellales</taxon>
        <taxon>Veillonellaceae</taxon>
        <taxon>Veillonella</taxon>
    </lineage>
</organism>
<dbReference type="InterPro" id="IPR036390">
    <property type="entry name" value="WH_DNA-bd_sf"/>
</dbReference>
<dbReference type="InterPro" id="IPR052509">
    <property type="entry name" value="Metal_resp_DNA-bind_regulator"/>
</dbReference>
<dbReference type="PANTHER" id="PTHR33169">
    <property type="entry name" value="PADR-FAMILY TRANSCRIPTIONAL REGULATOR"/>
    <property type="match status" value="1"/>
</dbReference>
<proteinExistence type="predicted"/>
<dbReference type="InterPro" id="IPR036388">
    <property type="entry name" value="WH-like_DNA-bd_sf"/>
</dbReference>
<name>A0ABN5XSV4_9FIRM</name>
<reference evidence="2 3" key="1">
    <citation type="submission" date="2020-01" db="EMBL/GenBank/DDBJ databases">
        <title>Veillonella burapaensis sp. nov., anaerobic, Gram-stain-negative coccus isolated from saliva of a Thai child.</title>
        <authorList>
            <person name="Mashima I."/>
            <person name="Theodorea C."/>
            <person name="Nakazawa F."/>
            <person name="Thaweboon B."/>
            <person name="Thaweboon S."/>
            <person name="Tamai R."/>
            <person name="Kiyoura Y."/>
        </authorList>
    </citation>
    <scope>NUCLEOTIDE SEQUENCE [LARGE SCALE GENOMIC DNA]</scope>
    <source>
        <strain evidence="2 3">S12025-13</strain>
    </source>
</reference>